<dbReference type="PROSITE" id="PS50109">
    <property type="entry name" value="HIS_KIN"/>
    <property type="match status" value="1"/>
</dbReference>
<evidence type="ECO:0000256" key="12">
    <source>
        <dbReference type="ARBA" id="ARBA00023012"/>
    </source>
</evidence>
<feature type="compositionally biased region" description="Low complexity" evidence="14">
    <location>
        <begin position="110"/>
        <end position="121"/>
    </location>
</feature>
<sequence>MKNFKLKLNSFNKFKFKSLTMRIWTTFTAFILIIIFSISLVYIFAYRRTRENAVIADLKIAHDMVLNKSIPEGLGRFGNLKGSKHFLVAADDNWKIVLDSGGYPKITSPNSNNYNNNNNKNEAPDPSLMPMMPNQSEIPPAYKNDKDVIHEIVNFITGDNGFGKDYNDQDVKKWMTNFISGNKISEKVFKEYYKGRKYFIIVSSKESASGEKQYLVSYAPSMEDNSLLYTVVSIGVAFIIIGFFTAKLIANYLSKPLKQLEEYTKRISHKDWTEPIEVKTEDEIGRLVTSMNTMQTELQKIDREEKLFLQSISHDLKTPVMVIMSHADAIIDGVYIDSVEKTAEIIRDEAISLEKKIKQMLYLNTLDYVMNNTNEETEINLQRMMLHIINRFEVIKSEIDWNLDLNELNIYGNVEKIQVAIENILDNGLRYAKEQIKVSLKREGNLAVLEIYNDGPNIDKLHMDRIFDNLYKDKTGNFGLGLAISKKIINFYHGEISAVNRNEGVSFIIKFPLANEDSM</sequence>
<dbReference type="Gene3D" id="6.10.340.10">
    <property type="match status" value="1"/>
</dbReference>
<dbReference type="InterPro" id="IPR003660">
    <property type="entry name" value="HAMP_dom"/>
</dbReference>
<evidence type="ECO:0000313" key="19">
    <source>
        <dbReference type="Proteomes" id="UP000580568"/>
    </source>
</evidence>
<dbReference type="GO" id="GO:0005524">
    <property type="term" value="F:ATP binding"/>
    <property type="evidence" value="ECO:0007669"/>
    <property type="project" value="UniProtKB-KW"/>
</dbReference>
<feature type="domain" description="Histidine kinase" evidence="16">
    <location>
        <begin position="311"/>
        <end position="515"/>
    </location>
</feature>
<protein>
    <recommendedName>
        <fullName evidence="3">histidine kinase</fullName>
        <ecNumber evidence="3">2.7.13.3</ecNumber>
    </recommendedName>
</protein>
<evidence type="ECO:0000313" key="18">
    <source>
        <dbReference type="EMBL" id="GFP75258.1"/>
    </source>
</evidence>
<dbReference type="SMART" id="SM00387">
    <property type="entry name" value="HATPase_c"/>
    <property type="match status" value="1"/>
</dbReference>
<evidence type="ECO:0000256" key="3">
    <source>
        <dbReference type="ARBA" id="ARBA00012438"/>
    </source>
</evidence>
<feature type="region of interest" description="Disordered" evidence="14">
    <location>
        <begin position="108"/>
        <end position="129"/>
    </location>
</feature>
<evidence type="ECO:0000256" key="2">
    <source>
        <dbReference type="ARBA" id="ARBA00004651"/>
    </source>
</evidence>
<dbReference type="EC" id="2.7.13.3" evidence="3"/>
<dbReference type="CDD" id="cd00082">
    <property type="entry name" value="HisKA"/>
    <property type="match status" value="1"/>
</dbReference>
<evidence type="ECO:0000256" key="6">
    <source>
        <dbReference type="ARBA" id="ARBA00022679"/>
    </source>
</evidence>
<evidence type="ECO:0000259" key="17">
    <source>
        <dbReference type="PROSITE" id="PS50885"/>
    </source>
</evidence>
<dbReference type="SMART" id="SM00388">
    <property type="entry name" value="HisKA"/>
    <property type="match status" value="1"/>
</dbReference>
<keyword evidence="19" id="KW-1185">Reference proteome</keyword>
<gene>
    <name evidence="18" type="ORF">bsdtw1_01331</name>
</gene>
<dbReference type="InterPro" id="IPR050398">
    <property type="entry name" value="HssS/ArlS-like"/>
</dbReference>
<feature type="transmembrane region" description="Helical" evidence="15">
    <location>
        <begin position="21"/>
        <end position="45"/>
    </location>
</feature>
<name>A0A6V8SJC5_9CLOT</name>
<evidence type="ECO:0000256" key="9">
    <source>
        <dbReference type="ARBA" id="ARBA00022777"/>
    </source>
</evidence>
<organism evidence="18 19">
    <name type="scientific">Clostridium fungisolvens</name>
    <dbReference type="NCBI Taxonomy" id="1604897"/>
    <lineage>
        <taxon>Bacteria</taxon>
        <taxon>Bacillati</taxon>
        <taxon>Bacillota</taxon>
        <taxon>Clostridia</taxon>
        <taxon>Eubacteriales</taxon>
        <taxon>Clostridiaceae</taxon>
        <taxon>Clostridium</taxon>
    </lineage>
</organism>
<keyword evidence="6" id="KW-0808">Transferase</keyword>
<dbReference type="Gene3D" id="1.10.287.130">
    <property type="match status" value="1"/>
</dbReference>
<keyword evidence="11 15" id="KW-1133">Transmembrane helix</keyword>
<dbReference type="GO" id="GO:0000155">
    <property type="term" value="F:phosphorelay sensor kinase activity"/>
    <property type="evidence" value="ECO:0007669"/>
    <property type="project" value="InterPro"/>
</dbReference>
<dbReference type="PANTHER" id="PTHR45528">
    <property type="entry name" value="SENSOR HISTIDINE KINASE CPXA"/>
    <property type="match status" value="1"/>
</dbReference>
<dbReference type="SMART" id="SM00304">
    <property type="entry name" value="HAMP"/>
    <property type="match status" value="1"/>
</dbReference>
<dbReference type="SUPFAM" id="SSF47384">
    <property type="entry name" value="Homodimeric domain of signal transducing histidine kinase"/>
    <property type="match status" value="1"/>
</dbReference>
<feature type="domain" description="HAMP" evidence="17">
    <location>
        <begin position="251"/>
        <end position="303"/>
    </location>
</feature>
<keyword evidence="12" id="KW-0902">Two-component regulatory system</keyword>
<dbReference type="InterPro" id="IPR036890">
    <property type="entry name" value="HATPase_C_sf"/>
</dbReference>
<evidence type="ECO:0000256" key="14">
    <source>
        <dbReference type="SAM" id="MobiDB-lite"/>
    </source>
</evidence>
<dbReference type="Proteomes" id="UP000580568">
    <property type="component" value="Unassembled WGS sequence"/>
</dbReference>
<reference evidence="18 19" key="1">
    <citation type="submission" date="2020-07" db="EMBL/GenBank/DDBJ databases">
        <title>A new beta-1,3-glucan-decomposing anaerobic bacterium isolated from anoxic soil subjected to biological soil disinfestation.</title>
        <authorList>
            <person name="Ueki A."/>
            <person name="Tonouchi A."/>
        </authorList>
    </citation>
    <scope>NUCLEOTIDE SEQUENCE [LARGE SCALE GENOMIC DNA]</scope>
    <source>
        <strain evidence="18 19">TW1</strain>
    </source>
</reference>
<feature type="transmembrane region" description="Helical" evidence="15">
    <location>
        <begin position="227"/>
        <end position="250"/>
    </location>
</feature>
<dbReference type="SUPFAM" id="SSF55874">
    <property type="entry name" value="ATPase domain of HSP90 chaperone/DNA topoisomerase II/histidine kinase"/>
    <property type="match status" value="1"/>
</dbReference>
<accession>A0A6V8SJC5</accession>
<dbReference type="PANTHER" id="PTHR45528:SF1">
    <property type="entry name" value="SENSOR HISTIDINE KINASE CPXA"/>
    <property type="match status" value="1"/>
</dbReference>
<keyword evidence="9 18" id="KW-0418">Kinase</keyword>
<dbReference type="RefSeq" id="WP_244638114.1">
    <property type="nucleotide sequence ID" value="NZ_BLZR01000001.1"/>
</dbReference>
<dbReference type="InterPro" id="IPR005467">
    <property type="entry name" value="His_kinase_dom"/>
</dbReference>
<evidence type="ECO:0000256" key="10">
    <source>
        <dbReference type="ARBA" id="ARBA00022840"/>
    </source>
</evidence>
<dbReference type="InterPro" id="IPR003661">
    <property type="entry name" value="HisK_dim/P_dom"/>
</dbReference>
<dbReference type="PRINTS" id="PR00344">
    <property type="entry name" value="BCTRLSENSOR"/>
</dbReference>
<keyword evidence="13 15" id="KW-0472">Membrane</keyword>
<dbReference type="EMBL" id="BLZR01000001">
    <property type="protein sequence ID" value="GFP75258.1"/>
    <property type="molecule type" value="Genomic_DNA"/>
</dbReference>
<evidence type="ECO:0000256" key="1">
    <source>
        <dbReference type="ARBA" id="ARBA00000085"/>
    </source>
</evidence>
<evidence type="ECO:0000256" key="8">
    <source>
        <dbReference type="ARBA" id="ARBA00022741"/>
    </source>
</evidence>
<dbReference type="AlphaFoldDB" id="A0A6V8SJC5"/>
<comment type="catalytic activity">
    <reaction evidence="1">
        <text>ATP + protein L-histidine = ADP + protein N-phospho-L-histidine.</text>
        <dbReference type="EC" id="2.7.13.3"/>
    </reaction>
</comment>
<dbReference type="GO" id="GO:0005886">
    <property type="term" value="C:plasma membrane"/>
    <property type="evidence" value="ECO:0007669"/>
    <property type="project" value="UniProtKB-SubCell"/>
</dbReference>
<keyword evidence="8" id="KW-0547">Nucleotide-binding</keyword>
<dbReference type="InterPro" id="IPR003594">
    <property type="entry name" value="HATPase_dom"/>
</dbReference>
<dbReference type="SUPFAM" id="SSF158472">
    <property type="entry name" value="HAMP domain-like"/>
    <property type="match status" value="1"/>
</dbReference>
<dbReference type="Pfam" id="PF00672">
    <property type="entry name" value="HAMP"/>
    <property type="match status" value="1"/>
</dbReference>
<evidence type="ECO:0000256" key="13">
    <source>
        <dbReference type="ARBA" id="ARBA00023136"/>
    </source>
</evidence>
<evidence type="ECO:0000256" key="15">
    <source>
        <dbReference type="SAM" id="Phobius"/>
    </source>
</evidence>
<proteinExistence type="predicted"/>
<keyword evidence="5" id="KW-0597">Phosphoprotein</keyword>
<dbReference type="Pfam" id="PF00512">
    <property type="entry name" value="HisKA"/>
    <property type="match status" value="1"/>
</dbReference>
<dbReference type="InterPro" id="IPR036097">
    <property type="entry name" value="HisK_dim/P_sf"/>
</dbReference>
<comment type="caution">
    <text evidence="18">The sequence shown here is derived from an EMBL/GenBank/DDBJ whole genome shotgun (WGS) entry which is preliminary data.</text>
</comment>
<keyword evidence="7 15" id="KW-0812">Transmembrane</keyword>
<evidence type="ECO:0000256" key="4">
    <source>
        <dbReference type="ARBA" id="ARBA00022475"/>
    </source>
</evidence>
<evidence type="ECO:0000256" key="7">
    <source>
        <dbReference type="ARBA" id="ARBA00022692"/>
    </source>
</evidence>
<keyword evidence="4" id="KW-1003">Cell membrane</keyword>
<dbReference type="PROSITE" id="PS50885">
    <property type="entry name" value="HAMP"/>
    <property type="match status" value="1"/>
</dbReference>
<evidence type="ECO:0000259" key="16">
    <source>
        <dbReference type="PROSITE" id="PS50109"/>
    </source>
</evidence>
<dbReference type="Gene3D" id="3.30.565.10">
    <property type="entry name" value="Histidine kinase-like ATPase, C-terminal domain"/>
    <property type="match status" value="1"/>
</dbReference>
<dbReference type="CDD" id="cd06225">
    <property type="entry name" value="HAMP"/>
    <property type="match status" value="1"/>
</dbReference>
<dbReference type="InterPro" id="IPR004358">
    <property type="entry name" value="Sig_transdc_His_kin-like_C"/>
</dbReference>
<comment type="subcellular location">
    <subcellularLocation>
        <location evidence="2">Cell membrane</location>
        <topology evidence="2">Multi-pass membrane protein</topology>
    </subcellularLocation>
</comment>
<evidence type="ECO:0000256" key="11">
    <source>
        <dbReference type="ARBA" id="ARBA00022989"/>
    </source>
</evidence>
<dbReference type="Pfam" id="PF02518">
    <property type="entry name" value="HATPase_c"/>
    <property type="match status" value="1"/>
</dbReference>
<keyword evidence="10" id="KW-0067">ATP-binding</keyword>
<evidence type="ECO:0000256" key="5">
    <source>
        <dbReference type="ARBA" id="ARBA00022553"/>
    </source>
</evidence>